<dbReference type="PANTHER" id="PTHR30349:SF41">
    <property type="entry name" value="INTEGRASE_RECOMBINASE PROTEIN MJ0367-RELATED"/>
    <property type="match status" value="1"/>
</dbReference>
<keyword evidence="2" id="KW-0229">DNA integration</keyword>
<evidence type="ECO:0000313" key="8">
    <source>
        <dbReference type="Proteomes" id="UP001060336"/>
    </source>
</evidence>
<proteinExistence type="inferred from homology"/>
<dbReference type="KEGG" id="naci:NUH88_11780"/>
<keyword evidence="4" id="KW-0233">DNA recombination</keyword>
<accession>A0A9J7AKT1</accession>
<feature type="compositionally biased region" description="Polar residues" evidence="5">
    <location>
        <begin position="466"/>
        <end position="476"/>
    </location>
</feature>
<dbReference type="Pfam" id="PF20172">
    <property type="entry name" value="DUF6538"/>
    <property type="match status" value="1"/>
</dbReference>
<gene>
    <name evidence="7" type="ORF">NUH88_11780</name>
</gene>
<dbReference type="GO" id="GO:0006310">
    <property type="term" value="P:DNA recombination"/>
    <property type="evidence" value="ECO:0007669"/>
    <property type="project" value="UniProtKB-KW"/>
</dbReference>
<feature type="region of interest" description="Disordered" evidence="5">
    <location>
        <begin position="453"/>
        <end position="476"/>
    </location>
</feature>
<sequence length="476" mass="53569">MILRLPYLTSDRKTGNYTYRRAVPKDLREALGRREINHSLGTKDRAVALRKYHPVHQQAERLLKDARSQSSPGAVARVAREHLNNRGFKADLPLNDPAVSPLERELRIEAYEDLHDRSGPDGEQLPRDEWRLYDPAAQPEAEILINGYSALKIAPTLREGIEIYLVERGREPNASLRDKRYGAFQHRVATVLAEVLTPLGDRTPIDKITREDALRWRTHALGFLDTGTVDKHLKALRAQFRRLYETHDIDRRNPFESLDIPKSKKRLARDNRLPFTPSQEDHVRSLLPKMNEDAQLVLRLLMTTGCRQTEACHLVAEDIVLDGEIAYIHIRPNERNGWLVKGSFARRVPIVDPETLELIRKYPDGPSRYHAEDGPTNFSTATNKFLRENGLSDGNVSVNSSRHTMKKKLMAVEAPASVIDEIMGHSSGAAKEVYGDGLPLEVSARWLRAALGLTPGGTQEPPEAATDSSSAHIGCD</sequence>
<dbReference type="GO" id="GO:0003677">
    <property type="term" value="F:DNA binding"/>
    <property type="evidence" value="ECO:0007669"/>
    <property type="project" value="UniProtKB-KW"/>
</dbReference>
<dbReference type="GO" id="GO:0015074">
    <property type="term" value="P:DNA integration"/>
    <property type="evidence" value="ECO:0007669"/>
    <property type="project" value="UniProtKB-KW"/>
</dbReference>
<dbReference type="InterPro" id="IPR002104">
    <property type="entry name" value="Integrase_catalytic"/>
</dbReference>
<dbReference type="InterPro" id="IPR050090">
    <property type="entry name" value="Tyrosine_recombinase_XerCD"/>
</dbReference>
<evidence type="ECO:0000256" key="2">
    <source>
        <dbReference type="ARBA" id="ARBA00022908"/>
    </source>
</evidence>
<evidence type="ECO:0000256" key="4">
    <source>
        <dbReference type="ARBA" id="ARBA00023172"/>
    </source>
</evidence>
<name>A0A9J7AKT1_9PROT</name>
<dbReference type="PANTHER" id="PTHR30349">
    <property type="entry name" value="PHAGE INTEGRASE-RELATED"/>
    <property type="match status" value="1"/>
</dbReference>
<keyword evidence="3" id="KW-0238">DNA-binding</keyword>
<keyword evidence="8" id="KW-1185">Reference proteome</keyword>
<evidence type="ECO:0000256" key="1">
    <source>
        <dbReference type="ARBA" id="ARBA00008857"/>
    </source>
</evidence>
<dbReference type="Proteomes" id="UP001060336">
    <property type="component" value="Chromosome"/>
</dbReference>
<evidence type="ECO:0000313" key="7">
    <source>
        <dbReference type="EMBL" id="UUX48096.1"/>
    </source>
</evidence>
<dbReference type="PROSITE" id="PS51898">
    <property type="entry name" value="TYR_RECOMBINASE"/>
    <property type="match status" value="1"/>
</dbReference>
<dbReference type="InterPro" id="IPR013762">
    <property type="entry name" value="Integrase-like_cat_sf"/>
</dbReference>
<dbReference type="Gene3D" id="1.10.443.10">
    <property type="entry name" value="Intergrase catalytic core"/>
    <property type="match status" value="1"/>
</dbReference>
<evidence type="ECO:0000256" key="5">
    <source>
        <dbReference type="SAM" id="MobiDB-lite"/>
    </source>
</evidence>
<dbReference type="SUPFAM" id="SSF56349">
    <property type="entry name" value="DNA breaking-rejoining enzymes"/>
    <property type="match status" value="1"/>
</dbReference>
<comment type="similarity">
    <text evidence="1">Belongs to the 'phage' integrase family.</text>
</comment>
<dbReference type="RefSeq" id="WP_257766604.1">
    <property type="nucleotide sequence ID" value="NZ_CP102480.1"/>
</dbReference>
<dbReference type="InterPro" id="IPR046668">
    <property type="entry name" value="DUF6538"/>
</dbReference>
<dbReference type="AlphaFoldDB" id="A0A9J7AKT1"/>
<evidence type="ECO:0000259" key="6">
    <source>
        <dbReference type="PROSITE" id="PS51898"/>
    </source>
</evidence>
<dbReference type="EMBL" id="CP102480">
    <property type="protein sequence ID" value="UUX48096.1"/>
    <property type="molecule type" value="Genomic_DNA"/>
</dbReference>
<feature type="domain" description="Tyr recombinase" evidence="6">
    <location>
        <begin position="272"/>
        <end position="447"/>
    </location>
</feature>
<dbReference type="InterPro" id="IPR011010">
    <property type="entry name" value="DNA_brk_join_enz"/>
</dbReference>
<dbReference type="Pfam" id="PF00589">
    <property type="entry name" value="Phage_integrase"/>
    <property type="match status" value="1"/>
</dbReference>
<organism evidence="7 8">
    <name type="scientific">Nisaea acidiphila</name>
    <dbReference type="NCBI Taxonomy" id="1862145"/>
    <lineage>
        <taxon>Bacteria</taxon>
        <taxon>Pseudomonadati</taxon>
        <taxon>Pseudomonadota</taxon>
        <taxon>Alphaproteobacteria</taxon>
        <taxon>Rhodospirillales</taxon>
        <taxon>Thalassobaculaceae</taxon>
        <taxon>Nisaea</taxon>
    </lineage>
</organism>
<reference evidence="7" key="1">
    <citation type="submission" date="2022-08" db="EMBL/GenBank/DDBJ databases">
        <title>Nisaea acidiphila sp. nov., isolated from a marine algal debris and emended description of the genus Nisaea Urios et al. 2008.</title>
        <authorList>
            <person name="Kwon K."/>
        </authorList>
    </citation>
    <scope>NUCLEOTIDE SEQUENCE</scope>
    <source>
        <strain evidence="7">MEBiC11861</strain>
    </source>
</reference>
<evidence type="ECO:0000256" key="3">
    <source>
        <dbReference type="ARBA" id="ARBA00023125"/>
    </source>
</evidence>
<protein>
    <submittedName>
        <fullName evidence="7">Tyrosine-type recombinase/integrase</fullName>
    </submittedName>
</protein>